<proteinExistence type="predicted"/>
<reference evidence="1 2" key="1">
    <citation type="submission" date="2020-08" db="EMBL/GenBank/DDBJ databases">
        <title>Sequencing the genomes of 1000 actinobacteria strains.</title>
        <authorList>
            <person name="Klenk H.-P."/>
        </authorList>
    </citation>
    <scope>NUCLEOTIDE SEQUENCE [LARGE SCALE GENOMIC DNA]</scope>
    <source>
        <strain evidence="1 2">DSM 24823</strain>
    </source>
</reference>
<organism evidence="1 2">
    <name type="scientific">Microbacterium ginsengiterrae</name>
    <dbReference type="NCBI Taxonomy" id="546115"/>
    <lineage>
        <taxon>Bacteria</taxon>
        <taxon>Bacillati</taxon>
        <taxon>Actinomycetota</taxon>
        <taxon>Actinomycetes</taxon>
        <taxon>Micrococcales</taxon>
        <taxon>Microbacteriaceae</taxon>
        <taxon>Microbacterium</taxon>
    </lineage>
</organism>
<keyword evidence="2" id="KW-1185">Reference proteome</keyword>
<evidence type="ECO:0000313" key="1">
    <source>
        <dbReference type="EMBL" id="MBB5743006.1"/>
    </source>
</evidence>
<comment type="caution">
    <text evidence="1">The sequence shown here is derived from an EMBL/GenBank/DDBJ whole genome shotgun (WGS) entry which is preliminary data.</text>
</comment>
<evidence type="ECO:0000313" key="2">
    <source>
        <dbReference type="Proteomes" id="UP000517712"/>
    </source>
</evidence>
<dbReference type="Proteomes" id="UP000517712">
    <property type="component" value="Unassembled WGS sequence"/>
</dbReference>
<dbReference type="EMBL" id="JACHMU010000001">
    <property type="protein sequence ID" value="MBB5743006.1"/>
    <property type="molecule type" value="Genomic_DNA"/>
</dbReference>
<sequence length="39" mass="4466">MNPPEHVTGYLVYRAITAISPDLRLLSMNRQNLVIVRTL</sequence>
<protein>
    <submittedName>
        <fullName evidence="1">Uncharacterized protein</fullName>
    </submittedName>
</protein>
<name>A0A7W9FB77_9MICO</name>
<gene>
    <name evidence="1" type="ORF">HD600_001503</name>
</gene>
<accession>A0A7W9FB77</accession>
<dbReference type="AlphaFoldDB" id="A0A7W9FB77"/>